<proteinExistence type="predicted"/>
<gene>
    <name evidence="2" type="ORF">FEF09_29155</name>
</gene>
<keyword evidence="3" id="KW-1185">Reference proteome</keyword>
<evidence type="ECO:0000313" key="2">
    <source>
        <dbReference type="EMBL" id="TWV90893.1"/>
    </source>
</evidence>
<accession>A0A5C6LK02</accession>
<protein>
    <submittedName>
        <fullName evidence="2">DUF4349 domain-containing protein</fullName>
    </submittedName>
</protein>
<evidence type="ECO:0000313" key="3">
    <source>
        <dbReference type="Proteomes" id="UP000318815"/>
    </source>
</evidence>
<dbReference type="Proteomes" id="UP000318815">
    <property type="component" value="Unassembled WGS sequence"/>
</dbReference>
<dbReference type="OrthoDB" id="658163at2"/>
<keyword evidence="1" id="KW-0812">Transmembrane</keyword>
<dbReference type="EMBL" id="VOHS01000079">
    <property type="protein sequence ID" value="TWV90893.1"/>
    <property type="molecule type" value="Genomic_DNA"/>
</dbReference>
<dbReference type="AlphaFoldDB" id="A0A5C6LK02"/>
<reference evidence="2 3" key="1">
    <citation type="submission" date="2019-08" db="EMBL/GenBank/DDBJ databases">
        <title>Whole genome sequencing of chitin degrading bacteria Chitinophaga pinensis YS16.</title>
        <authorList>
            <person name="Singh R.P."/>
            <person name="Manchanda G."/>
            <person name="Maurya I.K."/>
            <person name="Joshi N.K."/>
            <person name="Srivastava A.K."/>
        </authorList>
    </citation>
    <scope>NUCLEOTIDE SEQUENCE [LARGE SCALE GENOMIC DNA]</scope>
    <source>
        <strain evidence="2 3">YS-16</strain>
    </source>
</reference>
<keyword evidence="1" id="KW-1133">Transmembrane helix</keyword>
<name>A0A5C6LK02_9BACT</name>
<evidence type="ECO:0000256" key="1">
    <source>
        <dbReference type="SAM" id="Phobius"/>
    </source>
</evidence>
<keyword evidence="1" id="KW-0472">Membrane</keyword>
<organism evidence="2 3">
    <name type="scientific">Chitinophaga pinensis</name>
    <dbReference type="NCBI Taxonomy" id="79329"/>
    <lineage>
        <taxon>Bacteria</taxon>
        <taxon>Pseudomonadati</taxon>
        <taxon>Bacteroidota</taxon>
        <taxon>Chitinophagia</taxon>
        <taxon>Chitinophagales</taxon>
        <taxon>Chitinophagaceae</taxon>
        <taxon>Chitinophaga</taxon>
    </lineage>
</organism>
<feature type="transmembrane region" description="Helical" evidence="1">
    <location>
        <begin position="96"/>
        <end position="120"/>
    </location>
</feature>
<comment type="caution">
    <text evidence="2">The sequence shown here is derived from an EMBL/GenBank/DDBJ whole genome shotgun (WGS) entry which is preliminary data.</text>
</comment>
<sequence>MQCHEDNGPVPAVVKPTAKGTTLDVAHYKDQKYETETDRRIANLAILDDVHYATFTVQLFQPQLADEQIIVNPERVVRAEFGTQFLLAVRTGFESFGALFIFLISCWPYLILLVLGVLVYRKVSRKKLSV</sequence>